<reference evidence="8 9" key="3">
    <citation type="journal article" date="2019" name="Int. J. Syst. Evol. Microbiol.">
        <title>Anaerobacillus isosaccharinicus sp. nov., an alkaliphilic bacterium which degrades isosaccharinic acid.</title>
        <authorList>
            <person name="Bassil N.M."/>
            <person name="Lloyd J.R."/>
        </authorList>
    </citation>
    <scope>NUCLEOTIDE SEQUENCE [LARGE SCALE GENOMIC DNA]</scope>
    <source>
        <strain evidence="8 9">NB2006</strain>
    </source>
</reference>
<dbReference type="OrthoDB" id="9798104at2"/>
<proteinExistence type="predicted"/>
<dbReference type="InterPro" id="IPR036390">
    <property type="entry name" value="WH_DNA-bd_sf"/>
</dbReference>
<reference evidence="7 9" key="1">
    <citation type="submission" date="2016-10" db="EMBL/GenBank/DDBJ databases">
        <title>Draft genome sequences of four alkaliphilic bacteria belonging to the Anaerobacillus genus.</title>
        <authorList>
            <person name="Bassil N.M."/>
            <person name="Lloyd J.R."/>
        </authorList>
    </citation>
    <scope>NUCLEOTIDE SEQUENCE [LARGE SCALE GENOMIC DNA]</scope>
    <source>
        <strain evidence="7 9">NB2006</strain>
    </source>
</reference>
<dbReference type="SUPFAM" id="SSF46785">
    <property type="entry name" value="Winged helix' DNA-binding domain"/>
    <property type="match status" value="1"/>
</dbReference>
<dbReference type="InterPro" id="IPR000595">
    <property type="entry name" value="cNMP-bd_dom"/>
</dbReference>
<keyword evidence="9" id="KW-1185">Reference proteome</keyword>
<evidence type="ECO:0000313" key="8">
    <source>
        <dbReference type="EMBL" id="QOY36769.1"/>
    </source>
</evidence>
<evidence type="ECO:0000259" key="5">
    <source>
        <dbReference type="PROSITE" id="PS50042"/>
    </source>
</evidence>
<keyword evidence="1" id="KW-0805">Transcription regulation</keyword>
<organism evidence="7 9">
    <name type="scientific">Anaerobacillus isosaccharinicus</name>
    <dbReference type="NCBI Taxonomy" id="1532552"/>
    <lineage>
        <taxon>Bacteria</taxon>
        <taxon>Bacillati</taxon>
        <taxon>Bacillota</taxon>
        <taxon>Bacilli</taxon>
        <taxon>Bacillales</taxon>
        <taxon>Bacillaceae</taxon>
        <taxon>Anaerobacillus</taxon>
    </lineage>
</organism>
<gene>
    <name evidence="8" type="ORF">AWH56_003690</name>
    <name evidence="7" type="ORF">AWH56_19890</name>
</gene>
<dbReference type="InterPro" id="IPR014710">
    <property type="entry name" value="RmlC-like_jellyroll"/>
</dbReference>
<dbReference type="PROSITE" id="PS51063">
    <property type="entry name" value="HTH_CRP_2"/>
    <property type="match status" value="1"/>
</dbReference>
<reference evidence="8" key="4">
    <citation type="submission" date="2020-10" db="EMBL/GenBank/DDBJ databases">
        <authorList>
            <person name="Bassil N.M."/>
            <person name="Lloyd J.R."/>
        </authorList>
    </citation>
    <scope>NUCLEOTIDE SEQUENCE</scope>
    <source>
        <strain evidence="8">NB2006</strain>
    </source>
</reference>
<dbReference type="InterPro" id="IPR018490">
    <property type="entry name" value="cNMP-bd_dom_sf"/>
</dbReference>
<dbReference type="EMBL" id="LQXD01000166">
    <property type="protein sequence ID" value="OIJ07911.1"/>
    <property type="molecule type" value="Genomic_DNA"/>
</dbReference>
<dbReference type="Pfam" id="PF13545">
    <property type="entry name" value="HTH_Crp_2"/>
    <property type="match status" value="1"/>
</dbReference>
<dbReference type="GO" id="GO:0003700">
    <property type="term" value="F:DNA-binding transcription factor activity"/>
    <property type="evidence" value="ECO:0007669"/>
    <property type="project" value="TreeGrafter"/>
</dbReference>
<dbReference type="Gene3D" id="1.10.10.10">
    <property type="entry name" value="Winged helix-like DNA-binding domain superfamily/Winged helix DNA-binding domain"/>
    <property type="match status" value="1"/>
</dbReference>
<evidence type="ECO:0000256" key="2">
    <source>
        <dbReference type="ARBA" id="ARBA00023125"/>
    </source>
</evidence>
<evidence type="ECO:0000313" key="9">
    <source>
        <dbReference type="Proteomes" id="UP000180175"/>
    </source>
</evidence>
<dbReference type="KEGG" id="aia:AWH56_003690"/>
<dbReference type="InterPro" id="IPR050397">
    <property type="entry name" value="Env_Response_Regulators"/>
</dbReference>
<evidence type="ECO:0000256" key="3">
    <source>
        <dbReference type="ARBA" id="ARBA00023159"/>
    </source>
</evidence>
<evidence type="ECO:0000259" key="6">
    <source>
        <dbReference type="PROSITE" id="PS51063"/>
    </source>
</evidence>
<accession>A0A1S2L696</accession>
<dbReference type="GO" id="GO:0005829">
    <property type="term" value="C:cytosol"/>
    <property type="evidence" value="ECO:0007669"/>
    <property type="project" value="TreeGrafter"/>
</dbReference>
<keyword evidence="2" id="KW-0238">DNA-binding</keyword>
<feature type="domain" description="Cyclic nucleotide-binding" evidence="5">
    <location>
        <begin position="24"/>
        <end position="144"/>
    </location>
</feature>
<dbReference type="InterPro" id="IPR012318">
    <property type="entry name" value="HTH_CRP"/>
</dbReference>
<dbReference type="PRINTS" id="PR00034">
    <property type="entry name" value="HTHCRP"/>
</dbReference>
<dbReference type="PANTHER" id="PTHR24567:SF28">
    <property type="entry name" value="LISTERIOLYSIN REGULATORY PROTEIN"/>
    <property type="match status" value="1"/>
</dbReference>
<dbReference type="Proteomes" id="UP000180175">
    <property type="component" value="Chromosome"/>
</dbReference>
<dbReference type="CDD" id="cd00038">
    <property type="entry name" value="CAP_ED"/>
    <property type="match status" value="1"/>
</dbReference>
<dbReference type="PANTHER" id="PTHR24567">
    <property type="entry name" value="CRP FAMILY TRANSCRIPTIONAL REGULATORY PROTEIN"/>
    <property type="match status" value="1"/>
</dbReference>
<keyword evidence="3" id="KW-0010">Activator</keyword>
<protein>
    <submittedName>
        <fullName evidence="8">Crp/Fnr family transcriptional regulator</fullName>
    </submittedName>
</protein>
<name>A0A1S2L696_9BACI</name>
<dbReference type="Gene3D" id="2.60.120.10">
    <property type="entry name" value="Jelly Rolls"/>
    <property type="match status" value="1"/>
</dbReference>
<dbReference type="InterPro" id="IPR036388">
    <property type="entry name" value="WH-like_DNA-bd_sf"/>
</dbReference>
<dbReference type="Pfam" id="PF00027">
    <property type="entry name" value="cNMP_binding"/>
    <property type="match status" value="1"/>
</dbReference>
<evidence type="ECO:0000256" key="1">
    <source>
        <dbReference type="ARBA" id="ARBA00023015"/>
    </source>
</evidence>
<evidence type="ECO:0000256" key="4">
    <source>
        <dbReference type="ARBA" id="ARBA00023163"/>
    </source>
</evidence>
<dbReference type="SMART" id="SM00419">
    <property type="entry name" value="HTH_CRP"/>
    <property type="match status" value="1"/>
</dbReference>
<dbReference type="SUPFAM" id="SSF51206">
    <property type="entry name" value="cAMP-binding domain-like"/>
    <property type="match status" value="1"/>
</dbReference>
<dbReference type="EMBL" id="CP063356">
    <property type="protein sequence ID" value="QOY36769.1"/>
    <property type="molecule type" value="Genomic_DNA"/>
</dbReference>
<sequence>MKCNEDHVVKGHECILLCIGKVPIFHSLSIDERKKISSLVTRKSYKKGEILFLEEQKLNSLYIVHVGKVKIGKTTNSGQEHLIRILSTGDFIGEDTLFEEKLTDTFAEAVEPTEACIIRLKDMQTIINETPSIGLKLLTEVSRRLKKTEQLLNILQMQSIDQRVATILIQFQEENRGEAYTQIQGIQLDVKKGDLAKYIGITPESLSRKLSSFQDKGFIELIGQRQIIIKDKNALLKIVLGEY</sequence>
<dbReference type="AlphaFoldDB" id="A0A1S2L696"/>
<feature type="domain" description="HTH crp-type" evidence="6">
    <location>
        <begin position="158"/>
        <end position="233"/>
    </location>
</feature>
<dbReference type="PROSITE" id="PS50042">
    <property type="entry name" value="CNMP_BINDING_3"/>
    <property type="match status" value="1"/>
</dbReference>
<evidence type="ECO:0000313" key="7">
    <source>
        <dbReference type="EMBL" id="OIJ07911.1"/>
    </source>
</evidence>
<reference evidence="8 9" key="2">
    <citation type="journal article" date="2017" name="Genome Announc.">
        <title>Draft Genome Sequences of Four Alkaliphilic Bacteria Belonging to the Anaerobacillus Genus.</title>
        <authorList>
            <person name="Bassil N.M."/>
            <person name="Lloyd J.R."/>
        </authorList>
    </citation>
    <scope>NUCLEOTIDE SEQUENCE [LARGE SCALE GENOMIC DNA]</scope>
    <source>
        <strain evidence="8 9">NB2006</strain>
    </source>
</reference>
<dbReference type="RefSeq" id="WP_071318709.1">
    <property type="nucleotide sequence ID" value="NZ_CP063356.2"/>
</dbReference>
<dbReference type="GO" id="GO:0003677">
    <property type="term" value="F:DNA binding"/>
    <property type="evidence" value="ECO:0007669"/>
    <property type="project" value="UniProtKB-KW"/>
</dbReference>
<dbReference type="SMART" id="SM00100">
    <property type="entry name" value="cNMP"/>
    <property type="match status" value="1"/>
</dbReference>
<keyword evidence="4" id="KW-0804">Transcription</keyword>